<keyword evidence="2" id="KW-0812">Transmembrane</keyword>
<protein>
    <submittedName>
        <fullName evidence="4">Uncharacterized protein LOC104605162</fullName>
    </submittedName>
</protein>
<dbReference type="RefSeq" id="XP_010268100.1">
    <property type="nucleotide sequence ID" value="XM_010269798.2"/>
</dbReference>
<dbReference type="OrthoDB" id="1063472at2759"/>
<dbReference type="OMA" id="NRMLFLC"/>
<dbReference type="KEGG" id="nnu:104605162"/>
<feature type="transmembrane region" description="Helical" evidence="2">
    <location>
        <begin position="217"/>
        <end position="240"/>
    </location>
</feature>
<keyword evidence="2" id="KW-1133">Transmembrane helix</keyword>
<gene>
    <name evidence="4" type="primary">LOC104605162</name>
</gene>
<name>A0A1U8AL91_NELNU</name>
<evidence type="ECO:0000313" key="4">
    <source>
        <dbReference type="RefSeq" id="XP_010268100.1"/>
    </source>
</evidence>
<reference evidence="4" key="1">
    <citation type="submission" date="2025-08" db="UniProtKB">
        <authorList>
            <consortium name="RefSeq"/>
        </authorList>
    </citation>
    <scope>IDENTIFICATION</scope>
</reference>
<proteinExistence type="predicted"/>
<keyword evidence="3" id="KW-1185">Reference proteome</keyword>
<keyword evidence="2" id="KW-0472">Membrane</keyword>
<sequence>MKAIQTPQKEAPRSAESATRRSKDAQMKSISQQVNKPHKIAKKCLNSSFTIVSKDLPPAKLESADSSLVPEISSEDQSAEFSESFLLPLDQALSVSHEAFNSLNLSSSSETPFDFPSSPDITSNSKTISNKLESSEGTLENSAFILSADCVKMGNVEAEISVDCLEEALSRILNSSDVDARSKKIVNALVRIVINDVCHLPEEQEKLSELAWAKVRIGFFFCVLLWIISFSLILFTKVAARSSFTDPPPT</sequence>
<dbReference type="AlphaFoldDB" id="A0A1U8AL91"/>
<accession>A0A1U8AL91</accession>
<evidence type="ECO:0000313" key="3">
    <source>
        <dbReference type="Proteomes" id="UP000189703"/>
    </source>
</evidence>
<dbReference type="Proteomes" id="UP000189703">
    <property type="component" value="Unplaced"/>
</dbReference>
<dbReference type="STRING" id="4432.A0A1U8AL91"/>
<feature type="region of interest" description="Disordered" evidence="1">
    <location>
        <begin position="1"/>
        <end position="39"/>
    </location>
</feature>
<evidence type="ECO:0000256" key="1">
    <source>
        <dbReference type="SAM" id="MobiDB-lite"/>
    </source>
</evidence>
<dbReference type="GeneID" id="104605162"/>
<evidence type="ECO:0000256" key="2">
    <source>
        <dbReference type="SAM" id="Phobius"/>
    </source>
</evidence>
<dbReference type="eggNOG" id="ENOG502S896">
    <property type="taxonomic scope" value="Eukaryota"/>
</dbReference>
<feature type="compositionally biased region" description="Basic and acidic residues" evidence="1">
    <location>
        <begin position="10"/>
        <end position="26"/>
    </location>
</feature>
<organism evidence="3 4">
    <name type="scientific">Nelumbo nucifera</name>
    <name type="common">Sacred lotus</name>
    <dbReference type="NCBI Taxonomy" id="4432"/>
    <lineage>
        <taxon>Eukaryota</taxon>
        <taxon>Viridiplantae</taxon>
        <taxon>Streptophyta</taxon>
        <taxon>Embryophyta</taxon>
        <taxon>Tracheophyta</taxon>
        <taxon>Spermatophyta</taxon>
        <taxon>Magnoliopsida</taxon>
        <taxon>Proteales</taxon>
        <taxon>Nelumbonaceae</taxon>
        <taxon>Nelumbo</taxon>
    </lineage>
</organism>